<accession>A0A2P2IMS9</accession>
<dbReference type="EMBL" id="GGEC01002041">
    <property type="protein sequence ID" value="MBW82524.1"/>
    <property type="molecule type" value="Transcribed_RNA"/>
</dbReference>
<name>A0A2P2IMS9_RHIMU</name>
<evidence type="ECO:0000313" key="1">
    <source>
        <dbReference type="EMBL" id="MBW82524.1"/>
    </source>
</evidence>
<sequence>MGHFCGISLQKLFECLMRNIWDSQLIGQLFQISRRKKITFMLILKSAFAREQSVTTYLALLTQLL</sequence>
<proteinExistence type="predicted"/>
<protein>
    <submittedName>
        <fullName evidence="1">Uncharacterized protein At1g04910 isoform X2</fullName>
    </submittedName>
</protein>
<reference evidence="1" key="1">
    <citation type="submission" date="2018-02" db="EMBL/GenBank/DDBJ databases">
        <title>Rhizophora mucronata_Transcriptome.</title>
        <authorList>
            <person name="Meera S.P."/>
            <person name="Sreeshan A."/>
            <person name="Augustine A."/>
        </authorList>
    </citation>
    <scope>NUCLEOTIDE SEQUENCE</scope>
    <source>
        <tissue evidence="1">Leaf</tissue>
    </source>
</reference>
<dbReference type="AlphaFoldDB" id="A0A2P2IMS9"/>
<organism evidence="1">
    <name type="scientific">Rhizophora mucronata</name>
    <name type="common">Asiatic mangrove</name>
    <dbReference type="NCBI Taxonomy" id="61149"/>
    <lineage>
        <taxon>Eukaryota</taxon>
        <taxon>Viridiplantae</taxon>
        <taxon>Streptophyta</taxon>
        <taxon>Embryophyta</taxon>
        <taxon>Tracheophyta</taxon>
        <taxon>Spermatophyta</taxon>
        <taxon>Magnoliopsida</taxon>
        <taxon>eudicotyledons</taxon>
        <taxon>Gunneridae</taxon>
        <taxon>Pentapetalae</taxon>
        <taxon>rosids</taxon>
        <taxon>fabids</taxon>
        <taxon>Malpighiales</taxon>
        <taxon>Rhizophoraceae</taxon>
        <taxon>Rhizophora</taxon>
    </lineage>
</organism>